<dbReference type="AlphaFoldDB" id="A0A2P2LUB6"/>
<reference evidence="1" key="1">
    <citation type="submission" date="2018-02" db="EMBL/GenBank/DDBJ databases">
        <title>Rhizophora mucronata_Transcriptome.</title>
        <authorList>
            <person name="Meera S.P."/>
            <person name="Sreeshan A."/>
            <person name="Augustine A."/>
        </authorList>
    </citation>
    <scope>NUCLEOTIDE SEQUENCE</scope>
    <source>
        <tissue evidence="1">Leaf</tissue>
    </source>
</reference>
<protein>
    <submittedName>
        <fullName evidence="1">S-adenosylmethionine carrier 1ic/mitochondrial-like</fullName>
    </submittedName>
</protein>
<accession>A0A2P2LUB6</accession>
<evidence type="ECO:0000313" key="1">
    <source>
        <dbReference type="EMBL" id="MBX21555.1"/>
    </source>
</evidence>
<proteinExistence type="predicted"/>
<organism evidence="1">
    <name type="scientific">Rhizophora mucronata</name>
    <name type="common">Asiatic mangrove</name>
    <dbReference type="NCBI Taxonomy" id="61149"/>
    <lineage>
        <taxon>Eukaryota</taxon>
        <taxon>Viridiplantae</taxon>
        <taxon>Streptophyta</taxon>
        <taxon>Embryophyta</taxon>
        <taxon>Tracheophyta</taxon>
        <taxon>Spermatophyta</taxon>
        <taxon>Magnoliopsida</taxon>
        <taxon>eudicotyledons</taxon>
        <taxon>Gunneridae</taxon>
        <taxon>Pentapetalae</taxon>
        <taxon>rosids</taxon>
        <taxon>fabids</taxon>
        <taxon>Malpighiales</taxon>
        <taxon>Rhizophoraceae</taxon>
        <taxon>Rhizophora</taxon>
    </lineage>
</organism>
<name>A0A2P2LUB6_RHIMU</name>
<dbReference type="EMBL" id="GGEC01041071">
    <property type="protein sequence ID" value="MBX21555.1"/>
    <property type="molecule type" value="Transcribed_RNA"/>
</dbReference>
<sequence length="37" mass="4494">MIIFFTWSLETFVTSGLRFFRMLHWTILHAVKRGTCF</sequence>